<reference evidence="2 3" key="1">
    <citation type="submission" date="2018-03" db="EMBL/GenBank/DDBJ databases">
        <title>Genomic Encyclopedia of Archaeal and Bacterial Type Strains, Phase II (KMG-II): from individual species to whole genera.</title>
        <authorList>
            <person name="Goeker M."/>
        </authorList>
    </citation>
    <scope>NUCLEOTIDE SEQUENCE [LARGE SCALE GENOMIC DNA]</scope>
    <source>
        <strain evidence="2 3">DSM 45312</strain>
    </source>
</reference>
<dbReference type="AlphaFoldDB" id="A0A2P8DUW9"/>
<dbReference type="SUPFAM" id="SSF52540">
    <property type="entry name" value="P-loop containing nucleoside triphosphate hydrolases"/>
    <property type="match status" value="1"/>
</dbReference>
<keyword evidence="3" id="KW-1185">Reference proteome</keyword>
<evidence type="ECO:0000313" key="3">
    <source>
        <dbReference type="Proteomes" id="UP000240542"/>
    </source>
</evidence>
<feature type="domain" description="ATPase AAA-type core" evidence="1">
    <location>
        <begin position="33"/>
        <end position="140"/>
    </location>
</feature>
<dbReference type="Gene3D" id="3.40.50.300">
    <property type="entry name" value="P-loop containing nucleotide triphosphate hydrolases"/>
    <property type="match status" value="1"/>
</dbReference>
<dbReference type="InterPro" id="IPR027417">
    <property type="entry name" value="P-loop_NTPase"/>
</dbReference>
<evidence type="ECO:0000259" key="1">
    <source>
        <dbReference type="Pfam" id="PF13304"/>
    </source>
</evidence>
<dbReference type="Pfam" id="PF13304">
    <property type="entry name" value="AAA_21"/>
    <property type="match status" value="2"/>
</dbReference>
<evidence type="ECO:0000313" key="2">
    <source>
        <dbReference type="EMBL" id="PSL01018.1"/>
    </source>
</evidence>
<comment type="caution">
    <text evidence="2">The sequence shown here is derived from an EMBL/GenBank/DDBJ whole genome shotgun (WGS) entry which is preliminary data.</text>
</comment>
<dbReference type="InterPro" id="IPR003959">
    <property type="entry name" value="ATPase_AAA_core"/>
</dbReference>
<proteinExistence type="predicted"/>
<dbReference type="PANTHER" id="PTHR40396:SF1">
    <property type="entry name" value="ATPASE AAA-TYPE CORE DOMAIN-CONTAINING PROTEIN"/>
    <property type="match status" value="1"/>
</dbReference>
<dbReference type="GO" id="GO:0005524">
    <property type="term" value="F:ATP binding"/>
    <property type="evidence" value="ECO:0007669"/>
    <property type="project" value="InterPro"/>
</dbReference>
<dbReference type="Proteomes" id="UP000240542">
    <property type="component" value="Unassembled WGS sequence"/>
</dbReference>
<sequence length="442" mass="49216">MSFGAEVDLTMVLPSMRTNHPTNGSWIDWTTRVAAIYGPNASGKSGIVDALRYMKACVASSPTWAKRGRFPRTHFALDENSRDRPSSFALDFVLNSVRHEYGFSISSTRVEEEWLYTFPTGRKRVVFEREPGANGMSFGRELGGGGSDLRRTTTERELLLSRAALTRHHFLEPIHDCIVNGIDIAQFGESDRKNRLRSVIQDVSDGSLSLDDLRTMLRVADIGIIGAEVAEGETDPRVLRLFRALLEVELDVGDEEVDDNDIPSDEQVEEIFTTLARSLKFKHVGKNDQIYSLASSAQSTGTLTWLSLAAPAIGTIRRGGVLAVDELDASLHPQLAQVMIQMFRDDSVNTTGAQLIFTTHDTYFISPSSNSRLSPEEVWFVEKERNGISDLYRLSDFQTRKDQNLSRRYLQGRYGAVPSVAPSFLAALASSNNSNEQDRELV</sequence>
<dbReference type="EMBL" id="PYGA01000001">
    <property type="protein sequence ID" value="PSL01018.1"/>
    <property type="molecule type" value="Genomic_DNA"/>
</dbReference>
<protein>
    <recommendedName>
        <fullName evidence="1">ATPase AAA-type core domain-containing protein</fullName>
    </recommendedName>
</protein>
<dbReference type="GO" id="GO:0016887">
    <property type="term" value="F:ATP hydrolysis activity"/>
    <property type="evidence" value="ECO:0007669"/>
    <property type="project" value="InterPro"/>
</dbReference>
<gene>
    <name evidence="2" type="ORF">CLV63_101497</name>
</gene>
<accession>A0A2P8DUW9</accession>
<name>A0A2P8DUW9_9ACTN</name>
<dbReference type="PANTHER" id="PTHR40396">
    <property type="entry name" value="ATPASE-LIKE PROTEIN"/>
    <property type="match status" value="1"/>
</dbReference>
<organism evidence="2 3">
    <name type="scientific">Murinocardiopsis flavida</name>
    <dbReference type="NCBI Taxonomy" id="645275"/>
    <lineage>
        <taxon>Bacteria</taxon>
        <taxon>Bacillati</taxon>
        <taxon>Actinomycetota</taxon>
        <taxon>Actinomycetes</taxon>
        <taxon>Streptosporangiales</taxon>
        <taxon>Nocardiopsidaceae</taxon>
        <taxon>Murinocardiopsis</taxon>
    </lineage>
</organism>
<feature type="domain" description="ATPase AAA-type core" evidence="1">
    <location>
        <begin position="252"/>
        <end position="366"/>
    </location>
</feature>